<protein>
    <submittedName>
        <fullName evidence="2">Uncharacterized protein</fullName>
    </submittedName>
</protein>
<reference evidence="2 3" key="1">
    <citation type="submission" date="2024-09" db="EMBL/GenBank/DDBJ databases">
        <title>Chromosome-scale assembly of Riccia sorocarpa.</title>
        <authorList>
            <person name="Paukszto L."/>
        </authorList>
    </citation>
    <scope>NUCLEOTIDE SEQUENCE [LARGE SCALE GENOMIC DNA]</scope>
    <source>
        <strain evidence="2">LP-2024</strain>
        <tissue evidence="2">Aerial parts of the thallus</tissue>
    </source>
</reference>
<dbReference type="EMBL" id="JBJQOH010000001">
    <property type="protein sequence ID" value="KAL3699460.1"/>
    <property type="molecule type" value="Genomic_DNA"/>
</dbReference>
<evidence type="ECO:0000313" key="2">
    <source>
        <dbReference type="EMBL" id="KAL3699460.1"/>
    </source>
</evidence>
<keyword evidence="3" id="KW-1185">Reference proteome</keyword>
<feature type="region of interest" description="Disordered" evidence="1">
    <location>
        <begin position="73"/>
        <end position="109"/>
    </location>
</feature>
<comment type="caution">
    <text evidence="2">The sequence shown here is derived from an EMBL/GenBank/DDBJ whole genome shotgun (WGS) entry which is preliminary data.</text>
</comment>
<organism evidence="2 3">
    <name type="scientific">Riccia sorocarpa</name>
    <dbReference type="NCBI Taxonomy" id="122646"/>
    <lineage>
        <taxon>Eukaryota</taxon>
        <taxon>Viridiplantae</taxon>
        <taxon>Streptophyta</taxon>
        <taxon>Embryophyta</taxon>
        <taxon>Marchantiophyta</taxon>
        <taxon>Marchantiopsida</taxon>
        <taxon>Marchantiidae</taxon>
        <taxon>Marchantiales</taxon>
        <taxon>Ricciaceae</taxon>
        <taxon>Riccia</taxon>
    </lineage>
</organism>
<feature type="compositionally biased region" description="Polar residues" evidence="1">
    <location>
        <begin position="73"/>
        <end position="106"/>
    </location>
</feature>
<evidence type="ECO:0000256" key="1">
    <source>
        <dbReference type="SAM" id="MobiDB-lite"/>
    </source>
</evidence>
<name>A0ABD3IAK2_9MARC</name>
<gene>
    <name evidence="2" type="ORF">R1sor_017482</name>
</gene>
<proteinExistence type="predicted"/>
<dbReference type="Proteomes" id="UP001633002">
    <property type="component" value="Unassembled WGS sequence"/>
</dbReference>
<dbReference type="AlphaFoldDB" id="A0ABD3IAK2"/>
<accession>A0ABD3IAK2</accession>
<sequence length="328" mass="37025">MSSEEIDEDLEAPALDAYEAMRSQNIAIRKQLEAQIRKDNGIETILTRPIKRSGQVEKPVSVKPAVFLCSPALTRSRTHPGTTDRSNAPNNNIPKPSKEPTTTDMNASGAFGGNGVHAYMTGNQGWTYTVQHPNAWMQVTCDQNEARRNRRAAKRKFQEEMTQRKEQGLKPCKVTVDHRGYVEGGKDEWYADLKALCLNYLDISIPQFAKQNTARVQLVKRDFEDRYQYDGGELSDNFVKGGILQILKGERNRLKMLWEEVGESKLDTPCPEDVEPTTWKKLIQYWTSAEEMVKSDQASNARAQVVNLNTTGRAGYHSSIRQMVSADP</sequence>
<evidence type="ECO:0000313" key="3">
    <source>
        <dbReference type="Proteomes" id="UP001633002"/>
    </source>
</evidence>